<dbReference type="GeneID" id="18258045"/>
<dbReference type="eggNOG" id="ENOG502SGAD">
    <property type="taxonomic scope" value="Eukaryota"/>
</dbReference>
<dbReference type="AlphaFoldDB" id="G0S8R5"/>
<evidence type="ECO:0000313" key="2">
    <source>
        <dbReference type="EMBL" id="EGS20268.1"/>
    </source>
</evidence>
<feature type="compositionally biased region" description="Basic and acidic residues" evidence="1">
    <location>
        <begin position="334"/>
        <end position="347"/>
    </location>
</feature>
<feature type="compositionally biased region" description="Low complexity" evidence="1">
    <location>
        <begin position="317"/>
        <end position="333"/>
    </location>
</feature>
<dbReference type="EMBL" id="GL988042">
    <property type="protein sequence ID" value="EGS20268.1"/>
    <property type="molecule type" value="Genomic_DNA"/>
</dbReference>
<dbReference type="STRING" id="759272.G0S8R5"/>
<evidence type="ECO:0000313" key="3">
    <source>
        <dbReference type="Proteomes" id="UP000008066"/>
    </source>
</evidence>
<keyword evidence="3" id="KW-1185">Reference proteome</keyword>
<accession>G0S8R5</accession>
<protein>
    <submittedName>
        <fullName evidence="2">Uncharacterized protein</fullName>
    </submittedName>
</protein>
<sequence length="932" mass="102759">MDDANGSLKPRPGSAGAGVNGSLSKSPLNGYAVHKSTRTKPKGPGFFARSFSIIARLLTWYILLTLLFRCPASPADLTETSPPLCAPYFHLRSLLAPHIEPYYTTYAAPHIAAIQPYYEQIDRTVLTPAWTLAKRHGAPRLQQAQAFGQEQWDRHVGPQVMKVRKVAQREYEDRLKPHVEGVVTRVAPYVELAKGNALDTYHEVVVPLYQTVQPHIVQGYKVAAQFTRGTVVPGFVWGWNRTWVFLEGTVWPHVRAVYVGSVEPQLVKIGKRLGRYSSGNNVNGKKSVPARPASEMSSSASKTVSAFLKPSSSVALTSSTTTIPTSSTSGETTSSEKPRPSRVRSIEHIPPPEVDEKLESTDPVRRTAREIVAADLKDWQERYTKAIDEGAAEIEERVKEITKRMIRRNARVMGVSLLKDLKTTTEKELTALRPAILEIIRGVKESGAAPDSAQDPVIQVIRRAGTAIKTKAQDVRVWRENYESEMQAAITKAAETHFAILEHIRDLALQKIGMKWAWMDGVTYKDWAKYHLLKTRFDEWKADLEKMIVTHPSLEAAQIEGAGVEDEAMEIAAAAAKELASVKAAALWKLERGDVSGEWDVEVLVRREEEEERARAEAEAAARAAEEAAKAQEAETAEVKQGTSEAEKPLDLEERLIESDEAVATEPVPQATTPEVQPEAESAPEPESSEAPEPEPEPEVAEMASSAIFETPVIAANTSDVNEPIAQEPSELPVEDQTSEQTSFEEEQETQQERDESDHPSSFEPYATKLTRVPFGAAAQHVPPTRQKIILDDESSDSSDSDSDDEREHSKMKKNNNQPEDIEALLSSLRASLTKSYSSALSRASAQYDQAMSMISSLKAQDSRTKGYEADAVLASITKAYSAAMEAASAKMEEVLKLVPEDATKLEEVVSRVGEMAGKVSILPIKEEKEEL</sequence>
<feature type="compositionally biased region" description="Acidic residues" evidence="1">
    <location>
        <begin position="733"/>
        <end position="750"/>
    </location>
</feature>
<dbReference type="RefSeq" id="XP_006694417.1">
    <property type="nucleotide sequence ID" value="XM_006694354.1"/>
</dbReference>
<dbReference type="OrthoDB" id="3260408at2759"/>
<dbReference type="Proteomes" id="UP000008066">
    <property type="component" value="Unassembled WGS sequence"/>
</dbReference>
<feature type="region of interest" description="Disordered" evidence="1">
    <location>
        <begin position="1"/>
        <end position="22"/>
    </location>
</feature>
<feature type="compositionally biased region" description="Basic and acidic residues" evidence="1">
    <location>
        <begin position="616"/>
        <end position="633"/>
    </location>
</feature>
<evidence type="ECO:0000256" key="1">
    <source>
        <dbReference type="SAM" id="MobiDB-lite"/>
    </source>
</evidence>
<organism evidence="3">
    <name type="scientific">Chaetomium thermophilum (strain DSM 1495 / CBS 144.50 / IMI 039719)</name>
    <name type="common">Thermochaetoides thermophila</name>
    <dbReference type="NCBI Taxonomy" id="759272"/>
    <lineage>
        <taxon>Eukaryota</taxon>
        <taxon>Fungi</taxon>
        <taxon>Dikarya</taxon>
        <taxon>Ascomycota</taxon>
        <taxon>Pezizomycotina</taxon>
        <taxon>Sordariomycetes</taxon>
        <taxon>Sordariomycetidae</taxon>
        <taxon>Sordariales</taxon>
        <taxon>Chaetomiaceae</taxon>
        <taxon>Thermochaetoides</taxon>
    </lineage>
</organism>
<dbReference type="PANTHER" id="PTHR23242:SF9">
    <property type="entry name" value="TRANSCRIPTION FACTOR HOXA13"/>
    <property type="match status" value="1"/>
</dbReference>
<feature type="compositionally biased region" description="Basic and acidic residues" evidence="1">
    <location>
        <begin position="751"/>
        <end position="761"/>
    </location>
</feature>
<dbReference type="OMA" id="GVAHARY"/>
<dbReference type="PANTHER" id="PTHR23242">
    <property type="entry name" value="TRANSCRIPTION FACTOR HOXA13"/>
    <property type="match status" value="1"/>
</dbReference>
<dbReference type="KEGG" id="cthr:CTHT_0040070"/>
<dbReference type="HOGENOM" id="CLU_005461_1_0_1"/>
<name>G0S8R5_CHATD</name>
<feature type="region of interest" description="Disordered" evidence="1">
    <location>
        <begin position="616"/>
        <end position="823"/>
    </location>
</feature>
<proteinExistence type="predicted"/>
<feature type="compositionally biased region" description="Basic and acidic residues" evidence="1">
    <location>
        <begin position="645"/>
        <end position="658"/>
    </location>
</feature>
<gene>
    <name evidence="2" type="ORF">CTHT_0040070</name>
</gene>
<feature type="region of interest" description="Disordered" evidence="1">
    <location>
        <begin position="317"/>
        <end position="362"/>
    </location>
</feature>
<feature type="compositionally biased region" description="Acidic residues" evidence="1">
    <location>
        <begin position="682"/>
        <end position="700"/>
    </location>
</feature>
<reference evidence="2 3" key="1">
    <citation type="journal article" date="2011" name="Cell">
        <title>Insight into structure and assembly of the nuclear pore complex by utilizing the genome of a eukaryotic thermophile.</title>
        <authorList>
            <person name="Amlacher S."/>
            <person name="Sarges P."/>
            <person name="Flemming D."/>
            <person name="van Noort V."/>
            <person name="Kunze R."/>
            <person name="Devos D.P."/>
            <person name="Arumugam M."/>
            <person name="Bork P."/>
            <person name="Hurt E."/>
        </authorList>
    </citation>
    <scope>NUCLEOTIDE SEQUENCE [LARGE SCALE GENOMIC DNA]</scope>
    <source>
        <strain evidence="3">DSM 1495 / CBS 144.50 / IMI 039719</strain>
    </source>
</reference>
<feature type="compositionally biased region" description="Acidic residues" evidence="1">
    <location>
        <begin position="792"/>
        <end position="805"/>
    </location>
</feature>